<evidence type="ECO:0000313" key="2">
    <source>
        <dbReference type="Proteomes" id="UP000004994"/>
    </source>
</evidence>
<reference evidence="1" key="2">
    <citation type="submission" date="2019-01" db="UniProtKB">
        <authorList>
            <consortium name="EnsemblPlants"/>
        </authorList>
    </citation>
    <scope>IDENTIFICATION</scope>
    <source>
        <strain evidence="1">cv. Heinz 1706</strain>
    </source>
</reference>
<dbReference type="Gramene" id="Solyc05g024030.2.1">
    <property type="protein sequence ID" value="Solyc05g024030.2.1.1"/>
    <property type="gene ID" value="Solyc05g024030.2"/>
</dbReference>
<accession>A0A3Q7GJ25</accession>
<sequence>QHDRVDIGLLTYKVYMSRANKPSGFPNVLVKELPPKSATATLFPPSIFFVYSLPPSCFRPSTIITSNPNNISCFPTTSPT</sequence>
<reference evidence="1" key="1">
    <citation type="journal article" date="2012" name="Nature">
        <title>The tomato genome sequence provides insights into fleshy fruit evolution.</title>
        <authorList>
            <consortium name="Tomato Genome Consortium"/>
        </authorList>
    </citation>
    <scope>NUCLEOTIDE SEQUENCE [LARGE SCALE GENOMIC DNA]</scope>
    <source>
        <strain evidence="1">cv. Heinz 1706</strain>
    </source>
</reference>
<proteinExistence type="predicted"/>
<evidence type="ECO:0000313" key="1">
    <source>
        <dbReference type="EnsemblPlants" id="Solyc05g024030.2.1.1"/>
    </source>
</evidence>
<dbReference type="EnsemblPlants" id="Solyc05g024030.2.1">
    <property type="protein sequence ID" value="Solyc05g024030.2.1.1"/>
    <property type="gene ID" value="Solyc05g024030.2"/>
</dbReference>
<organism evidence="1">
    <name type="scientific">Solanum lycopersicum</name>
    <name type="common">Tomato</name>
    <name type="synonym">Lycopersicon esculentum</name>
    <dbReference type="NCBI Taxonomy" id="4081"/>
    <lineage>
        <taxon>Eukaryota</taxon>
        <taxon>Viridiplantae</taxon>
        <taxon>Streptophyta</taxon>
        <taxon>Embryophyta</taxon>
        <taxon>Tracheophyta</taxon>
        <taxon>Spermatophyta</taxon>
        <taxon>Magnoliopsida</taxon>
        <taxon>eudicotyledons</taxon>
        <taxon>Gunneridae</taxon>
        <taxon>Pentapetalae</taxon>
        <taxon>asterids</taxon>
        <taxon>lamiids</taxon>
        <taxon>Solanales</taxon>
        <taxon>Solanaceae</taxon>
        <taxon>Solanoideae</taxon>
        <taxon>Solaneae</taxon>
        <taxon>Solanum</taxon>
        <taxon>Solanum subgen. Lycopersicon</taxon>
    </lineage>
</organism>
<dbReference type="Proteomes" id="UP000004994">
    <property type="component" value="Chromosome 5"/>
</dbReference>
<name>A0A3Q7GJ25_SOLLC</name>
<keyword evidence="2" id="KW-1185">Reference proteome</keyword>
<dbReference type="AlphaFoldDB" id="A0A3Q7GJ25"/>
<dbReference type="InParanoid" id="A0A3Q7GJ25"/>
<protein>
    <submittedName>
        <fullName evidence="1">Uncharacterized protein</fullName>
    </submittedName>
</protein>